<dbReference type="OrthoDB" id="9920152at2"/>
<reference evidence="3" key="2">
    <citation type="journal article" date="2019" name="Genome Biol. Evol.">
        <title>Day and night: Metabolic profiles and evolutionary relationships of six axenic non-marine cyanobacteria.</title>
        <authorList>
            <person name="Will S.E."/>
            <person name="Henke P."/>
            <person name="Boedeker C."/>
            <person name="Huang S."/>
            <person name="Brinkmann H."/>
            <person name="Rohde M."/>
            <person name="Jarek M."/>
            <person name="Friedl T."/>
            <person name="Seufert S."/>
            <person name="Schumacher M."/>
            <person name="Overmann J."/>
            <person name="Neumann-Schaal M."/>
            <person name="Petersen J."/>
        </authorList>
    </citation>
    <scope>NUCLEOTIDE SEQUENCE [LARGE SCALE GENOMIC DNA]</scope>
    <source>
        <strain evidence="3">PCC 7102</strain>
    </source>
</reference>
<protein>
    <submittedName>
        <fullName evidence="3">Uncharacterized protein</fullName>
    </submittedName>
</protein>
<sequence>MKIDSCGNAATSGTHDESQFNSTKSEPDISSSGDLQISDDLQDVSPTNEIVKETSDWTDKQRETTRTRLVMWLVKLLGCSLLGTFTLTGVAAFSPKADKELIKNLVPQLITTQVTLLGVAFGYYFGNKED</sequence>
<dbReference type="EMBL" id="RSCL01000047">
    <property type="protein sequence ID" value="RUS94659.1"/>
    <property type="molecule type" value="Genomic_DNA"/>
</dbReference>
<reference evidence="3" key="1">
    <citation type="submission" date="2018-12" db="EMBL/GenBank/DDBJ databases">
        <authorList>
            <person name="Will S."/>
            <person name="Neumann-Schaal M."/>
            <person name="Henke P."/>
        </authorList>
    </citation>
    <scope>NUCLEOTIDE SEQUENCE</scope>
    <source>
        <strain evidence="3">PCC 7102</strain>
    </source>
</reference>
<keyword evidence="4" id="KW-1185">Reference proteome</keyword>
<keyword evidence="2" id="KW-0812">Transmembrane</keyword>
<dbReference type="RefSeq" id="WP_127087228.1">
    <property type="nucleotide sequence ID" value="NZ_RSCL01000047.1"/>
</dbReference>
<gene>
    <name evidence="3" type="ORF">DSM106972_092960</name>
</gene>
<dbReference type="AlphaFoldDB" id="A0A433ULK7"/>
<organism evidence="3 4">
    <name type="scientific">Dulcicalothrix desertica PCC 7102</name>
    <dbReference type="NCBI Taxonomy" id="232991"/>
    <lineage>
        <taxon>Bacteria</taxon>
        <taxon>Bacillati</taxon>
        <taxon>Cyanobacteriota</taxon>
        <taxon>Cyanophyceae</taxon>
        <taxon>Nostocales</taxon>
        <taxon>Calotrichaceae</taxon>
        <taxon>Dulcicalothrix</taxon>
    </lineage>
</organism>
<evidence type="ECO:0000313" key="4">
    <source>
        <dbReference type="Proteomes" id="UP000271624"/>
    </source>
</evidence>
<evidence type="ECO:0000313" key="3">
    <source>
        <dbReference type="EMBL" id="RUS94659.1"/>
    </source>
</evidence>
<proteinExistence type="predicted"/>
<feature type="compositionally biased region" description="Basic and acidic residues" evidence="1">
    <location>
        <begin position="50"/>
        <end position="61"/>
    </location>
</feature>
<keyword evidence="2" id="KW-0472">Membrane</keyword>
<feature type="transmembrane region" description="Helical" evidence="2">
    <location>
        <begin position="69"/>
        <end position="93"/>
    </location>
</feature>
<name>A0A433ULK7_9CYAN</name>
<dbReference type="Proteomes" id="UP000271624">
    <property type="component" value="Unassembled WGS sequence"/>
</dbReference>
<accession>A0A433ULK7</accession>
<evidence type="ECO:0000256" key="2">
    <source>
        <dbReference type="SAM" id="Phobius"/>
    </source>
</evidence>
<evidence type="ECO:0000256" key="1">
    <source>
        <dbReference type="SAM" id="MobiDB-lite"/>
    </source>
</evidence>
<feature type="transmembrane region" description="Helical" evidence="2">
    <location>
        <begin position="105"/>
        <end position="125"/>
    </location>
</feature>
<keyword evidence="2" id="KW-1133">Transmembrane helix</keyword>
<comment type="caution">
    <text evidence="3">The sequence shown here is derived from an EMBL/GenBank/DDBJ whole genome shotgun (WGS) entry which is preliminary data.</text>
</comment>
<feature type="region of interest" description="Disordered" evidence="1">
    <location>
        <begin position="1"/>
        <end position="61"/>
    </location>
</feature>
<feature type="compositionally biased region" description="Polar residues" evidence="1">
    <location>
        <begin position="8"/>
        <end position="35"/>
    </location>
</feature>